<sequence length="539" mass="57589">MWASYTGTFDTLPPGTASPAPWTFSSNNVDCFSGEVSDTAPYLSPPNSYVITLAANGGACTQASGNYGEIVATFNASSTVVVATVWFRDTVAVPGTVGLTASITLQDSVAGTLSSNINAAAANTSWVKLTQAIEAVPGQTLTVEIGVQVGSPNGQTYGLAFDNITVKGANAVIPNADFYIYDLQTQRWFDINAYADSYITVLYTSGQTVNYNNLSYPDLNLPLTNARLVTVWVGDSYYDTFIPPASGPMNIWLGEPGTVYRYLFTVEDLTGKFPSGSEITVSSGTRVVASGYTDASDSFAAAIPPGTYTVTITNNVSTYSAQVSLTSTNLNPTIQIVNIQVPVNPGIATAITWTAGWNNPPSEVLIYYHDATNTTTSIYLEVYVLNQSGTYILQQGTFYGRYGTFVFSFPENPNLSAQMYAELQVTDEFGTTTLGPKPLTAPGKVFVQSFNVDPNLLGLEDIIPSPGDWQFVFAIGFLFLFAGLFGAIASPMGLIAVAVLAGFFSYAGWLPLPEGLATILITLAVTAYLVRKERQLPTY</sequence>
<dbReference type="AlphaFoldDB" id="A0A2R6C9K0"/>
<accession>A0A2R6C9K0</accession>
<proteinExistence type="predicted"/>
<keyword evidence="1" id="KW-1133">Transmembrane helix</keyword>
<gene>
    <name evidence="2" type="ORF">B9Q04_10355</name>
</gene>
<evidence type="ECO:0000256" key="1">
    <source>
        <dbReference type="SAM" id="Phobius"/>
    </source>
</evidence>
<feature type="transmembrane region" description="Helical" evidence="1">
    <location>
        <begin position="510"/>
        <end position="530"/>
    </location>
</feature>
<organism evidence="2 3">
    <name type="scientific">Candidatus Marsarchaeota G2 archaeon BE_D</name>
    <dbReference type="NCBI Taxonomy" id="1978158"/>
    <lineage>
        <taxon>Archaea</taxon>
        <taxon>Candidatus Marsarchaeota</taxon>
        <taxon>Candidatus Marsarchaeota group 2</taxon>
    </lineage>
</organism>
<protein>
    <submittedName>
        <fullName evidence="2">Uncharacterized protein</fullName>
    </submittedName>
</protein>
<dbReference type="Proteomes" id="UP000242015">
    <property type="component" value="Unassembled WGS sequence"/>
</dbReference>
<feature type="transmembrane region" description="Helical" evidence="1">
    <location>
        <begin position="471"/>
        <end position="504"/>
    </location>
</feature>
<name>A0A2R6C9K0_9ARCH</name>
<keyword evidence="1" id="KW-0472">Membrane</keyword>
<evidence type="ECO:0000313" key="3">
    <source>
        <dbReference type="Proteomes" id="UP000242015"/>
    </source>
</evidence>
<dbReference type="EMBL" id="NEXF01000232">
    <property type="protein sequence ID" value="PSO07544.1"/>
    <property type="molecule type" value="Genomic_DNA"/>
</dbReference>
<keyword evidence="1" id="KW-0812">Transmembrane</keyword>
<evidence type="ECO:0000313" key="2">
    <source>
        <dbReference type="EMBL" id="PSO07544.1"/>
    </source>
</evidence>
<reference evidence="2 3" key="1">
    <citation type="submission" date="2017-04" db="EMBL/GenBank/DDBJ databases">
        <title>Novel microbial lineages endemic to geothermal iron-oxide mats fill important gaps in the evolutionary history of Archaea.</title>
        <authorList>
            <person name="Jay Z.J."/>
            <person name="Beam J.P."/>
            <person name="Dlakic M."/>
            <person name="Rusch D.B."/>
            <person name="Kozubal M.A."/>
            <person name="Inskeep W.P."/>
        </authorList>
    </citation>
    <scope>NUCLEOTIDE SEQUENCE [LARGE SCALE GENOMIC DNA]</scope>
    <source>
        <strain evidence="2">BE_D</strain>
    </source>
</reference>
<comment type="caution">
    <text evidence="2">The sequence shown here is derived from an EMBL/GenBank/DDBJ whole genome shotgun (WGS) entry which is preliminary data.</text>
</comment>